<accession>A0ABT0SDV3</accession>
<dbReference type="RefSeq" id="WP_250061069.1">
    <property type="nucleotide sequence ID" value="NZ_JAIKTS010000001.1"/>
</dbReference>
<gene>
    <name evidence="1" type="ORF">K5L01_00865</name>
</gene>
<evidence type="ECO:0000313" key="1">
    <source>
        <dbReference type="EMBL" id="MCL7713209.1"/>
    </source>
</evidence>
<protein>
    <recommendedName>
        <fullName evidence="3">Mobilization protein</fullName>
    </recommendedName>
</protein>
<dbReference type="Proteomes" id="UP001431235">
    <property type="component" value="Unassembled WGS sequence"/>
</dbReference>
<comment type="caution">
    <text evidence="1">The sequence shown here is derived from an EMBL/GenBank/DDBJ whole genome shotgun (WGS) entry which is preliminary data.</text>
</comment>
<evidence type="ECO:0008006" key="3">
    <source>
        <dbReference type="Google" id="ProtNLM"/>
    </source>
</evidence>
<organism evidence="1 2">
    <name type="scientific">Stenotrophomonas mori</name>
    <dbReference type="NCBI Taxonomy" id="2871096"/>
    <lineage>
        <taxon>Bacteria</taxon>
        <taxon>Pseudomonadati</taxon>
        <taxon>Pseudomonadota</taxon>
        <taxon>Gammaproteobacteria</taxon>
        <taxon>Lysobacterales</taxon>
        <taxon>Lysobacteraceae</taxon>
        <taxon>Stenotrophomonas</taxon>
    </lineage>
</organism>
<reference evidence="1 2" key="1">
    <citation type="submission" date="2021-08" db="EMBL/GenBank/DDBJ databases">
        <title>Novel members of of the genus Stenotrophomonas from differernt environment.</title>
        <authorList>
            <person name="Deng Y."/>
        </authorList>
    </citation>
    <scope>NUCLEOTIDE SEQUENCE [LARGE SCALE GENOMIC DNA]</scope>
    <source>
        <strain evidence="1 2">CPCC 101365</strain>
    </source>
</reference>
<sequence>MSTLIQFRVSGEDEKAILEAARHAGMRPADYVRHAAKLSANRPDTALDRIERRLAELESKLATPAAPSPVTTHGPATLVKGLEATDLILELRREQIAGINAILRLLDGEPLPDIPHRRTTAGLSEH</sequence>
<dbReference type="EMBL" id="JAIKTS010000001">
    <property type="protein sequence ID" value="MCL7713209.1"/>
    <property type="molecule type" value="Genomic_DNA"/>
</dbReference>
<proteinExistence type="predicted"/>
<evidence type="ECO:0000313" key="2">
    <source>
        <dbReference type="Proteomes" id="UP001431235"/>
    </source>
</evidence>
<keyword evidence="2" id="KW-1185">Reference proteome</keyword>
<name>A0ABT0SDV3_9GAMM</name>